<dbReference type="Pfam" id="PF05541">
    <property type="entry name" value="Spheroidin"/>
    <property type="match status" value="1"/>
</dbReference>
<evidence type="ECO:0000313" key="2">
    <source>
        <dbReference type="EMBL" id="AAF70172.1"/>
    </source>
</evidence>
<evidence type="ECO:0000256" key="1">
    <source>
        <dbReference type="SAM" id="MobiDB-lite"/>
    </source>
</evidence>
<protein>
    <submittedName>
        <fullName evidence="2">Spheroidin</fullName>
    </submittedName>
</protein>
<accession>Q9IZ38</accession>
<organism evidence="2">
    <name type="scientific">Anacridium aegyptium entomopoxvirus</name>
    <dbReference type="NCBI Taxonomy" id="124304"/>
    <lineage>
        <taxon>Viruses</taxon>
        <taxon>Varidnaviria</taxon>
        <taxon>Bamfordvirae</taxon>
        <taxon>Nucleocytoviricota</taxon>
        <taxon>Pokkesviricetes</taxon>
        <taxon>Chitovirales</taxon>
        <taxon>Poxviridae</taxon>
        <taxon>Entomopoxvirinae</taxon>
    </lineage>
</organism>
<sequence length="969" mass="108784">MNIALKVVDETQVNDSSWNVRFGSPFDTYKFSGKYNFVVPEYNNDFVNIESSDTNVVLSDGSQTKYLTFNEEASEFTLLFTFNSTVDSDQIASYLASLVKANLAPLNGKTVVLNTNILIDGVADNTYACHNNFWLIVHNQNNVKFLLSNSDIINHSLVVPKDTTELHVPSQRLLPYKQTFLYVNEIDTDVSNVVNLVLDLYKGVSVSVSLGTFVSSDPDLSDASQKKMISLMQAIGRFDIVNADTGCVYKCNLPLKENTTYSFYVDKNGVKVQPKPKLVYNSKVVHPFSVYSDDDEYVVVESGSTKILPSIYFKLYSKIKSLLKIKLQDEDGINWGEGFDASIECDDYNNSSYSFTNNTRLPIGLYVVKYLYLGTQKDQINPSYIKWKDYVAEVEYESEGKYKVLSPFYLFSNRPVITLYIVGEILEVDEEDETTLKLSLVGPSIDVKDSIYYDDNGLNIFKCKGSGYSLLKALKLRWINGVLKKGANFTSDGNIVVGNKKYYNILDTKGDSCTVNYYNNGLLAKSNFNANNGLLALSIDPVNIQDLPLPDWLLCKLSGSATDVHTAISAFINSNSKHYHNLVKGILSFLITSNFINFSIKDTLCKYPGLIFLFARIFRKINEKLKILGKRALYSLTYESEFADGDQLLPYCKQRGLIKEFIKNWRKGGFSALMKDRLYQPPLLVIAEMSHIHPTECNNIGSSVANSATTPLNLISEILGSQNSNDVTNKVVISGTGSFANIGDNDISESVISSILEFMEKNGPGGLLLHDNENSPIRRFRNSTQFLSQKNDIYKLIQLTSFNSSDFSAFIRSDSLTDDVPLDDNDIPVGDSDTHQSILPLPYPWPWPYNRCPRGCVCVRPCRKTLFNRCPKGCLCVKLPLKRCRRPYWPLSDGYPLTHVHHNKFNSSSCNSCYLHTHSHSHPHPHYNKCFLSGTNVANHNDTESDNDVDNVNVSGNSNNNEQLTTLLA</sequence>
<feature type="compositionally biased region" description="Low complexity" evidence="1">
    <location>
        <begin position="950"/>
        <end position="961"/>
    </location>
</feature>
<reference evidence="2" key="1">
    <citation type="journal article" date="2000" name="Virus Res.">
        <title>The spheroidin of an entomopoxvirus isolated from the grasshopper Anacridium aegyptium (AaEPV) shares low homology with spheroidins from lepidopteran or coleopteran EPVs.</title>
        <authorList>
            <person name="Hernandez-Crespo P."/>
            <person name="Veyrunes J.C."/>
            <person name="Cousserans F."/>
            <person name="Bergoin M."/>
        </authorList>
    </citation>
    <scope>NUCLEOTIDE SEQUENCE</scope>
</reference>
<proteinExistence type="predicted"/>
<feature type="region of interest" description="Disordered" evidence="1">
    <location>
        <begin position="941"/>
        <end position="969"/>
    </location>
</feature>
<name>Q9IZ38_9POXV</name>
<dbReference type="InterPro" id="IPR008843">
    <property type="entry name" value="Spheroidin"/>
</dbReference>
<dbReference type="EMBL" id="AF242294">
    <property type="protein sequence ID" value="AAF70172.1"/>
    <property type="molecule type" value="Genomic_DNA"/>
</dbReference>